<evidence type="ECO:0000313" key="3">
    <source>
        <dbReference type="Proteomes" id="UP001470230"/>
    </source>
</evidence>
<feature type="compositionally biased region" description="Low complexity" evidence="1">
    <location>
        <begin position="266"/>
        <end position="283"/>
    </location>
</feature>
<proteinExistence type="predicted"/>
<feature type="compositionally biased region" description="Low complexity" evidence="1">
    <location>
        <begin position="516"/>
        <end position="537"/>
    </location>
</feature>
<comment type="caution">
    <text evidence="2">The sequence shown here is derived from an EMBL/GenBank/DDBJ whole genome shotgun (WGS) entry which is preliminary data.</text>
</comment>
<feature type="compositionally biased region" description="Pro residues" evidence="1">
    <location>
        <begin position="466"/>
        <end position="493"/>
    </location>
</feature>
<evidence type="ECO:0000313" key="2">
    <source>
        <dbReference type="EMBL" id="KAK8870243.1"/>
    </source>
</evidence>
<feature type="compositionally biased region" description="Low complexity" evidence="1">
    <location>
        <begin position="79"/>
        <end position="88"/>
    </location>
</feature>
<sequence length="635" mass="66709">MSVYHIKTIKSSFDIECDPNSTIAEVKKLIVEKNPEFDINLITLLAKKGKTFNPTKCEDDKTIGSYETDQFTLRHQRAAKSTAAKAAAAPPPKAAVAPPPKSASSPTKAAAPPPAKAAAPPPAKAAAPPPAKAAAPPPAKAAAPPPAKAAAPPPAKAAAPPPAKVAAPPPAKAAAPPPAKAATPPPSNEAAQTPSSEIAPPPKSEEQQNQPNIQETPIQEKQQTQSDHPSINQEQKQIDIPSEDRITPNNEDVIQTITKEQIPPVTTSMPNPSIPPTITSTPTPLQPNQTVHLSQTPTPSPPQSQPSDNLLDDDDDEFFSAREYNELVANFGKSPSAYADFIRFVERQNPDDAKFLKENAQALYCILRMPQFPDLSNLDKNPPQPKPQNNPSQQFTGRSNNFMQEPTFGYLNANAPGNFDNPSNSFNDNFGIPGNGMNPPPFPGGNPPSFPGNSPSFPESNSPSFPGNPPSFPGNPPSFPGNPPSFPGNPPSFPGNSPSFPESNSPSFPGNPPSFPGNSPSFPGNNSPSFPSSEINNPPFPGGGGSGGGMPNFGMPGPGSGMPSFGSPPPPPSTTSGPPTAFDLSDALSQLSQDEMDIFMKYTNSGLPLNELLNIFIEVAGKNEQTFVNILQSMK</sequence>
<name>A0ABR2IXH2_9EUKA</name>
<feature type="compositionally biased region" description="Gly residues" evidence="1">
    <location>
        <begin position="542"/>
        <end position="560"/>
    </location>
</feature>
<evidence type="ECO:0008006" key="4">
    <source>
        <dbReference type="Google" id="ProtNLM"/>
    </source>
</evidence>
<feature type="compositionally biased region" description="Polar residues" evidence="1">
    <location>
        <begin position="207"/>
        <end position="235"/>
    </location>
</feature>
<accession>A0ABR2IXH2</accession>
<feature type="compositionally biased region" description="Pro residues" evidence="1">
    <location>
        <begin position="89"/>
        <end position="101"/>
    </location>
</feature>
<evidence type="ECO:0000256" key="1">
    <source>
        <dbReference type="SAM" id="MobiDB-lite"/>
    </source>
</evidence>
<feature type="compositionally biased region" description="Pro residues" evidence="1">
    <location>
        <begin position="438"/>
        <end position="450"/>
    </location>
</feature>
<feature type="region of interest" description="Disordered" evidence="1">
    <location>
        <begin position="375"/>
        <end position="581"/>
    </location>
</feature>
<keyword evidence="3" id="KW-1185">Reference proteome</keyword>
<feature type="compositionally biased region" description="Low complexity" evidence="1">
    <location>
        <begin position="451"/>
        <end position="465"/>
    </location>
</feature>
<dbReference type="EMBL" id="JAPFFF010000014">
    <property type="protein sequence ID" value="KAK8870243.1"/>
    <property type="molecule type" value="Genomic_DNA"/>
</dbReference>
<feature type="compositionally biased region" description="Polar residues" evidence="1">
    <location>
        <begin position="247"/>
        <end position="259"/>
    </location>
</feature>
<feature type="compositionally biased region" description="Polar residues" evidence="1">
    <location>
        <begin position="395"/>
        <end position="404"/>
    </location>
</feature>
<feature type="compositionally biased region" description="Low complexity" evidence="1">
    <location>
        <begin position="416"/>
        <end position="437"/>
    </location>
</feature>
<feature type="region of interest" description="Disordered" evidence="1">
    <location>
        <begin position="74"/>
        <end position="315"/>
    </location>
</feature>
<feature type="compositionally biased region" description="Pro residues" evidence="1">
    <location>
        <begin position="111"/>
        <end position="187"/>
    </location>
</feature>
<feature type="compositionally biased region" description="Low complexity" evidence="1">
    <location>
        <begin position="494"/>
        <end position="508"/>
    </location>
</feature>
<dbReference type="Proteomes" id="UP001470230">
    <property type="component" value="Unassembled WGS sequence"/>
</dbReference>
<protein>
    <recommendedName>
        <fullName evidence="4">Ubiquitin-like domain-containing protein</fullName>
    </recommendedName>
</protein>
<organism evidence="2 3">
    <name type="scientific">Tritrichomonas musculus</name>
    <dbReference type="NCBI Taxonomy" id="1915356"/>
    <lineage>
        <taxon>Eukaryota</taxon>
        <taxon>Metamonada</taxon>
        <taxon>Parabasalia</taxon>
        <taxon>Tritrichomonadida</taxon>
        <taxon>Tritrichomonadidae</taxon>
        <taxon>Tritrichomonas</taxon>
    </lineage>
</organism>
<gene>
    <name evidence="2" type="ORF">M9Y10_008120</name>
</gene>
<reference evidence="2 3" key="1">
    <citation type="submission" date="2024-04" db="EMBL/GenBank/DDBJ databases">
        <title>Tritrichomonas musculus Genome.</title>
        <authorList>
            <person name="Alves-Ferreira E."/>
            <person name="Grigg M."/>
            <person name="Lorenzi H."/>
            <person name="Galac M."/>
        </authorList>
    </citation>
    <scope>NUCLEOTIDE SEQUENCE [LARGE SCALE GENOMIC DNA]</scope>
    <source>
        <strain evidence="2 3">EAF2021</strain>
    </source>
</reference>